<dbReference type="SUPFAM" id="SSF53187">
    <property type="entry name" value="Zn-dependent exopeptidases"/>
    <property type="match status" value="1"/>
</dbReference>
<feature type="domain" description="Peptidase M28" evidence="8">
    <location>
        <begin position="303"/>
        <end position="522"/>
    </location>
</feature>
<dbReference type="InterPro" id="IPR046450">
    <property type="entry name" value="PA_dom_sf"/>
</dbReference>
<keyword evidence="2" id="KW-0645">Protease</keyword>
<reference evidence="9" key="1">
    <citation type="submission" date="2019-12" db="EMBL/GenBank/DDBJ databases">
        <title>Novel species isolated from a subtropical stream in China.</title>
        <authorList>
            <person name="Lu H."/>
        </authorList>
    </citation>
    <scope>NUCLEOTIDE SEQUENCE [LARGE SCALE GENOMIC DNA]</scope>
    <source>
        <strain evidence="9">FT93W</strain>
    </source>
</reference>
<dbReference type="Proteomes" id="UP000444316">
    <property type="component" value="Unassembled WGS sequence"/>
</dbReference>
<evidence type="ECO:0000313" key="10">
    <source>
        <dbReference type="Proteomes" id="UP000444316"/>
    </source>
</evidence>
<dbReference type="GO" id="GO:0004177">
    <property type="term" value="F:aminopeptidase activity"/>
    <property type="evidence" value="ECO:0007669"/>
    <property type="project" value="UniProtKB-KW"/>
</dbReference>
<sequence>MATLRPLLCSTLLVCAGAQAQSPDAALASIKADELLQHIKVLASDEFEGRAPGSIGEARTVDYLKQQFRQLGLRSGNPDGSWVQGVPMRGQKPVPQFSYKVNGKQVSLKFPDDYVAHSTTPGDHAQIRGSDIVFVGYGVQAPEYDWDDYKGLDVKGKTLLMLINDPAIPDPNNPEQLDPAMFKGKAMTYYGRWTYKYEIAAKLGAAAAIIIHETKPAAYPWDVVRSGGVGEHFSLQRKGADPDAPTVPGWIQLDRARELLSAAGYDFDQLKQQALKKDFQPVVLKARADFQIDNQTRSLKSNNVVALIEGSDPKLKHEYVIYSAHWDHLGIDTRLPGSRTEQIYHGALDNASGTAALLALAKAYKALPAAQAPKRSILFLATTAEERGLLGAKYYATHPLVPLRQTVANINIDGINAWGKTAQIENVTSGHSSIDELLAKYAAAQGRKMENDSRPELGSFYRADQLEFARAGVPVLYTKARSGYLDRPDNYAAEVVNHYVAHDYHQTSDIVRTDWDFSGGVQDIGLLFQVGLEIANGTTPQWHDGSEFKAAGARRLR</sequence>
<name>A0A845I3U0_9BURK</name>
<gene>
    <name evidence="9" type="ORF">GTP23_16050</name>
</gene>
<dbReference type="Gene3D" id="3.40.630.10">
    <property type="entry name" value="Zn peptidases"/>
    <property type="match status" value="2"/>
</dbReference>
<dbReference type="EMBL" id="WWCL01000003">
    <property type="protein sequence ID" value="MYN46561.1"/>
    <property type="molecule type" value="Genomic_DNA"/>
</dbReference>
<evidence type="ECO:0000256" key="5">
    <source>
        <dbReference type="ARBA" id="ARBA00022801"/>
    </source>
</evidence>
<accession>A0A845I3U0</accession>
<dbReference type="InterPro" id="IPR045175">
    <property type="entry name" value="M28_fam"/>
</dbReference>
<keyword evidence="6" id="KW-0862">Zinc</keyword>
<organism evidence="9 10">
    <name type="scientific">Duganella fentianensis</name>
    <dbReference type="NCBI Taxonomy" id="2692177"/>
    <lineage>
        <taxon>Bacteria</taxon>
        <taxon>Pseudomonadati</taxon>
        <taxon>Pseudomonadota</taxon>
        <taxon>Betaproteobacteria</taxon>
        <taxon>Burkholderiales</taxon>
        <taxon>Oxalobacteraceae</taxon>
        <taxon>Telluria group</taxon>
        <taxon>Duganella</taxon>
    </lineage>
</organism>
<dbReference type="Pfam" id="PF04389">
    <property type="entry name" value="Peptidase_M28"/>
    <property type="match status" value="1"/>
</dbReference>
<dbReference type="InterPro" id="IPR007484">
    <property type="entry name" value="Peptidase_M28"/>
</dbReference>
<evidence type="ECO:0000256" key="2">
    <source>
        <dbReference type="ARBA" id="ARBA00022670"/>
    </source>
</evidence>
<dbReference type="PANTHER" id="PTHR12147:SF56">
    <property type="entry name" value="AMINOPEPTIDASE YDR415C-RELATED"/>
    <property type="match status" value="1"/>
</dbReference>
<comment type="caution">
    <text evidence="9">The sequence shown here is derived from an EMBL/GenBank/DDBJ whole genome shotgun (WGS) entry which is preliminary data.</text>
</comment>
<evidence type="ECO:0000256" key="7">
    <source>
        <dbReference type="SAM" id="SignalP"/>
    </source>
</evidence>
<evidence type="ECO:0000259" key="8">
    <source>
        <dbReference type="Pfam" id="PF04389"/>
    </source>
</evidence>
<keyword evidence="5" id="KW-0378">Hydrolase</keyword>
<dbReference type="GO" id="GO:0046872">
    <property type="term" value="F:metal ion binding"/>
    <property type="evidence" value="ECO:0007669"/>
    <property type="project" value="UniProtKB-KW"/>
</dbReference>
<feature type="signal peptide" evidence="7">
    <location>
        <begin position="1"/>
        <end position="20"/>
    </location>
</feature>
<protein>
    <submittedName>
        <fullName evidence="9">M28 family peptidase</fullName>
    </submittedName>
</protein>
<dbReference type="GO" id="GO:0006508">
    <property type="term" value="P:proteolysis"/>
    <property type="evidence" value="ECO:0007669"/>
    <property type="project" value="UniProtKB-KW"/>
</dbReference>
<proteinExistence type="predicted"/>
<feature type="chain" id="PRO_5032345896" evidence="7">
    <location>
        <begin position="21"/>
        <end position="557"/>
    </location>
</feature>
<keyword evidence="3" id="KW-0479">Metal-binding</keyword>
<dbReference type="GO" id="GO:0008235">
    <property type="term" value="F:metalloexopeptidase activity"/>
    <property type="evidence" value="ECO:0007669"/>
    <property type="project" value="InterPro"/>
</dbReference>
<keyword evidence="10" id="KW-1185">Reference proteome</keyword>
<keyword evidence="4 7" id="KW-0732">Signal</keyword>
<dbReference type="AlphaFoldDB" id="A0A845I3U0"/>
<evidence type="ECO:0000256" key="1">
    <source>
        <dbReference type="ARBA" id="ARBA00022438"/>
    </source>
</evidence>
<evidence type="ECO:0000256" key="4">
    <source>
        <dbReference type="ARBA" id="ARBA00022729"/>
    </source>
</evidence>
<dbReference type="PANTHER" id="PTHR12147">
    <property type="entry name" value="METALLOPEPTIDASE M28 FAMILY MEMBER"/>
    <property type="match status" value="1"/>
</dbReference>
<dbReference type="SUPFAM" id="SSF52025">
    <property type="entry name" value="PA domain"/>
    <property type="match status" value="1"/>
</dbReference>
<dbReference type="RefSeq" id="WP_161036038.1">
    <property type="nucleotide sequence ID" value="NZ_WWCL01000003.1"/>
</dbReference>
<evidence type="ECO:0000313" key="9">
    <source>
        <dbReference type="EMBL" id="MYN46561.1"/>
    </source>
</evidence>
<evidence type="ECO:0000256" key="3">
    <source>
        <dbReference type="ARBA" id="ARBA00022723"/>
    </source>
</evidence>
<keyword evidence="1" id="KW-0031">Aminopeptidase</keyword>
<evidence type="ECO:0000256" key="6">
    <source>
        <dbReference type="ARBA" id="ARBA00022833"/>
    </source>
</evidence>